<organism evidence="2 3">
    <name type="scientific">Skeletonema marinoi</name>
    <dbReference type="NCBI Taxonomy" id="267567"/>
    <lineage>
        <taxon>Eukaryota</taxon>
        <taxon>Sar</taxon>
        <taxon>Stramenopiles</taxon>
        <taxon>Ochrophyta</taxon>
        <taxon>Bacillariophyta</taxon>
        <taxon>Coscinodiscophyceae</taxon>
        <taxon>Thalassiosirophycidae</taxon>
        <taxon>Thalassiosirales</taxon>
        <taxon>Skeletonemataceae</taxon>
        <taxon>Skeletonema</taxon>
        <taxon>Skeletonema marinoi-dohrnii complex</taxon>
    </lineage>
</organism>
<evidence type="ECO:0000313" key="3">
    <source>
        <dbReference type="Proteomes" id="UP001224775"/>
    </source>
</evidence>
<sequence length="248" mass="27295">MKPLQQAAPLSVPIIPTTMTISLDRAAANLRNHHEVDNHLRNEENSCLNPPPLEPSSSTKGVPLCCGSPSRSSTSSRTRSRTPSPPQSSHTSRQSSLRNSSKVPRSMSPGGTVASSAPDVSRSRRGVRFEKRLVTAVYTRPKTPMDQRAKLFYSRSDEIRFREEAAYACDDDWLDQLEEDSLPDETAYGELQQQQRTTYSISKAVVVFGSTTRTYGGGCAVEAALESEKASAFSFDDDAFWSGQLTWS</sequence>
<comment type="caution">
    <text evidence="2">The sequence shown here is derived from an EMBL/GenBank/DDBJ whole genome shotgun (WGS) entry which is preliminary data.</text>
</comment>
<dbReference type="AlphaFoldDB" id="A0AAD9D700"/>
<gene>
    <name evidence="2" type="ORF">QTG54_013081</name>
</gene>
<protein>
    <submittedName>
        <fullName evidence="2">Uncharacterized protein</fullName>
    </submittedName>
</protein>
<feature type="compositionally biased region" description="Low complexity" evidence="1">
    <location>
        <begin position="87"/>
        <end position="101"/>
    </location>
</feature>
<accession>A0AAD9D700</accession>
<dbReference type="EMBL" id="JATAAI010000029">
    <property type="protein sequence ID" value="KAK1736481.1"/>
    <property type="molecule type" value="Genomic_DNA"/>
</dbReference>
<evidence type="ECO:0000256" key="1">
    <source>
        <dbReference type="SAM" id="MobiDB-lite"/>
    </source>
</evidence>
<feature type="compositionally biased region" description="Low complexity" evidence="1">
    <location>
        <begin position="68"/>
        <end position="77"/>
    </location>
</feature>
<dbReference type="Proteomes" id="UP001224775">
    <property type="component" value="Unassembled WGS sequence"/>
</dbReference>
<evidence type="ECO:0000313" key="2">
    <source>
        <dbReference type="EMBL" id="KAK1736481.1"/>
    </source>
</evidence>
<proteinExistence type="predicted"/>
<reference evidence="2" key="1">
    <citation type="submission" date="2023-06" db="EMBL/GenBank/DDBJ databases">
        <title>Survivors Of The Sea: Transcriptome response of Skeletonema marinoi to long-term dormancy.</title>
        <authorList>
            <person name="Pinder M.I.M."/>
            <person name="Kourtchenko O."/>
            <person name="Robertson E.K."/>
            <person name="Larsson T."/>
            <person name="Maumus F."/>
            <person name="Osuna-Cruz C.M."/>
            <person name="Vancaester E."/>
            <person name="Stenow R."/>
            <person name="Vandepoele K."/>
            <person name="Ploug H."/>
            <person name="Bruchert V."/>
            <person name="Godhe A."/>
            <person name="Topel M."/>
        </authorList>
    </citation>
    <scope>NUCLEOTIDE SEQUENCE</scope>
    <source>
        <strain evidence="2">R05AC</strain>
    </source>
</reference>
<feature type="region of interest" description="Disordered" evidence="1">
    <location>
        <begin position="42"/>
        <end position="124"/>
    </location>
</feature>
<keyword evidence="3" id="KW-1185">Reference proteome</keyword>
<name>A0AAD9D700_9STRA</name>